<dbReference type="Gene3D" id="2.40.50.100">
    <property type="match status" value="1"/>
</dbReference>
<evidence type="ECO:0000313" key="9">
    <source>
        <dbReference type="Proteomes" id="UP000037822"/>
    </source>
</evidence>
<dbReference type="InterPro" id="IPR017871">
    <property type="entry name" value="ABC_transporter-like_CS"/>
</dbReference>
<dbReference type="PANTHER" id="PTHR43875:SF15">
    <property type="entry name" value="TREHALOSE IMPORT ATP-BINDING PROTEIN SUGC"/>
    <property type="match status" value="1"/>
</dbReference>
<dbReference type="PATRIC" id="fig|1526658.3.peg.2716"/>
<dbReference type="GO" id="GO:0005524">
    <property type="term" value="F:ATP binding"/>
    <property type="evidence" value="ECO:0007669"/>
    <property type="project" value="UniProtKB-KW"/>
</dbReference>
<dbReference type="InterPro" id="IPR027417">
    <property type="entry name" value="P-loop_NTPase"/>
</dbReference>
<sequence>MRAAARRLAAQDCEALAIVFINAYANPANERAALAAAREVWPNAHIACSSAILPEIREFERASTTALNAPLQPVVGSYLERLEDALAVDGFIGRFHIVQSNSGVMSTATACKLSIRTALSGPAAGVIAAAAIARAAGFPDIITGDLGGTSFGTSKAEIARRVREAADLEEIGHLLERKPRELSGGQRQRVAVCRAIVRSPKVFLFDEPLSNLDTQLRNTARTEIRALQRRLGTTTVYVTHDQVEAMTMADRIVIMKDGHVQQTGTPIEIFEKPATLFIGTFIGTPGMNVLAPAAAGAGGWTVAGNPMPPIDQAGDQIAVGVRPEDVGFEPADADPSAHVIEGVKVLRHRMPDPCGPRWPVGRR</sequence>
<dbReference type="Proteomes" id="UP000037822">
    <property type="component" value="Unassembled WGS sequence"/>
</dbReference>
<dbReference type="GO" id="GO:0055052">
    <property type="term" value="C:ATP-binding cassette (ABC) transporter complex, substrate-binding subunit-containing"/>
    <property type="evidence" value="ECO:0007669"/>
    <property type="project" value="TreeGrafter"/>
</dbReference>
<dbReference type="EMBL" id="LGSZ01000042">
    <property type="protein sequence ID" value="KPH80408.1"/>
    <property type="molecule type" value="Genomic_DNA"/>
</dbReference>
<evidence type="ECO:0000259" key="7">
    <source>
        <dbReference type="PROSITE" id="PS50893"/>
    </source>
</evidence>
<name>A0A0N0MB30_9HYPH</name>
<dbReference type="Pfam" id="PF01968">
    <property type="entry name" value="Hydantoinase_A"/>
    <property type="match status" value="1"/>
</dbReference>
<dbReference type="PANTHER" id="PTHR43875">
    <property type="entry name" value="MALTODEXTRIN IMPORT ATP-BINDING PROTEIN MSMX"/>
    <property type="match status" value="1"/>
</dbReference>
<dbReference type="InterPro" id="IPR002821">
    <property type="entry name" value="Hydantoinase_A"/>
</dbReference>
<dbReference type="SUPFAM" id="SSF52540">
    <property type="entry name" value="P-loop containing nucleoside triphosphate hydrolases"/>
    <property type="match status" value="1"/>
</dbReference>
<comment type="similarity">
    <text evidence="1">Belongs to the ABC transporter superfamily.</text>
</comment>
<gene>
    <name evidence="8" type="ORF">AE618_13935</name>
</gene>
<dbReference type="PROSITE" id="PS50893">
    <property type="entry name" value="ABC_TRANSPORTER_2"/>
    <property type="match status" value="1"/>
</dbReference>
<accession>A0A0N0MB30</accession>
<keyword evidence="3" id="KW-0547">Nucleotide-binding</keyword>
<evidence type="ECO:0000256" key="3">
    <source>
        <dbReference type="ARBA" id="ARBA00022741"/>
    </source>
</evidence>
<keyword evidence="9" id="KW-1185">Reference proteome</keyword>
<keyword evidence="4" id="KW-0067">ATP-binding</keyword>
<dbReference type="InterPro" id="IPR047641">
    <property type="entry name" value="ABC_transpr_MalK/UgpC-like"/>
</dbReference>
<keyword evidence="2" id="KW-1003">Cell membrane</keyword>
<evidence type="ECO:0000256" key="1">
    <source>
        <dbReference type="ARBA" id="ARBA00005417"/>
    </source>
</evidence>
<evidence type="ECO:0000256" key="5">
    <source>
        <dbReference type="ARBA" id="ARBA00022967"/>
    </source>
</evidence>
<dbReference type="PROSITE" id="PS00211">
    <property type="entry name" value="ABC_TRANSPORTER_1"/>
    <property type="match status" value="1"/>
</dbReference>
<dbReference type="AlphaFoldDB" id="A0A0N0MB30"/>
<evidence type="ECO:0000256" key="2">
    <source>
        <dbReference type="ARBA" id="ARBA00022475"/>
    </source>
</evidence>
<keyword evidence="6" id="KW-0472">Membrane</keyword>
<dbReference type="Pfam" id="PF00005">
    <property type="entry name" value="ABC_tran"/>
    <property type="match status" value="1"/>
</dbReference>
<dbReference type="Gene3D" id="3.40.50.300">
    <property type="entry name" value="P-loop containing nucleotide triphosphate hydrolases"/>
    <property type="match status" value="1"/>
</dbReference>
<organism evidence="8 9">
    <name type="scientific">Bosea vaviloviae</name>
    <dbReference type="NCBI Taxonomy" id="1526658"/>
    <lineage>
        <taxon>Bacteria</taxon>
        <taxon>Pseudomonadati</taxon>
        <taxon>Pseudomonadota</taxon>
        <taxon>Alphaproteobacteria</taxon>
        <taxon>Hyphomicrobiales</taxon>
        <taxon>Boseaceae</taxon>
        <taxon>Bosea</taxon>
    </lineage>
</organism>
<evidence type="ECO:0000256" key="6">
    <source>
        <dbReference type="ARBA" id="ARBA00023136"/>
    </source>
</evidence>
<evidence type="ECO:0000313" key="8">
    <source>
        <dbReference type="EMBL" id="KPH80408.1"/>
    </source>
</evidence>
<evidence type="ECO:0000256" key="4">
    <source>
        <dbReference type="ARBA" id="ARBA00022840"/>
    </source>
</evidence>
<protein>
    <recommendedName>
        <fullName evidence="7">ABC transporter domain-containing protein</fullName>
    </recommendedName>
</protein>
<reference evidence="8 9" key="1">
    <citation type="submission" date="2015-07" db="EMBL/GenBank/DDBJ databases">
        <title>Whole genome sequencing of Bosea vaviloviae isolated from cave pool.</title>
        <authorList>
            <person name="Tan N.E.H."/>
            <person name="Lee Y.P."/>
            <person name="Gan H.M."/>
            <person name="Barton H."/>
            <person name="Savka M.A."/>
        </authorList>
    </citation>
    <scope>NUCLEOTIDE SEQUENCE [LARGE SCALE GENOMIC DNA]</scope>
    <source>
        <strain evidence="8 9">SD260</strain>
    </source>
</reference>
<dbReference type="GO" id="GO:0016887">
    <property type="term" value="F:ATP hydrolysis activity"/>
    <property type="evidence" value="ECO:0007669"/>
    <property type="project" value="InterPro"/>
</dbReference>
<keyword evidence="5" id="KW-1278">Translocase</keyword>
<feature type="domain" description="ABC transporter" evidence="7">
    <location>
        <begin position="18"/>
        <end position="282"/>
    </location>
</feature>
<dbReference type="InterPro" id="IPR003439">
    <property type="entry name" value="ABC_transporter-like_ATP-bd"/>
</dbReference>
<comment type="caution">
    <text evidence="8">The sequence shown here is derived from an EMBL/GenBank/DDBJ whole genome shotgun (WGS) entry which is preliminary data.</text>
</comment>
<proteinExistence type="inferred from homology"/>